<evidence type="ECO:0000256" key="1">
    <source>
        <dbReference type="SAM" id="Phobius"/>
    </source>
</evidence>
<dbReference type="EMBL" id="VTPC01006779">
    <property type="protein sequence ID" value="KAF2894671.1"/>
    <property type="molecule type" value="Genomic_DNA"/>
</dbReference>
<gene>
    <name evidence="3" type="ORF">ILUMI_11505</name>
</gene>
<accession>A0A8K0D058</accession>
<organism evidence="3 4">
    <name type="scientific">Ignelater luminosus</name>
    <name type="common">Cucubano</name>
    <name type="synonym">Pyrophorus luminosus</name>
    <dbReference type="NCBI Taxonomy" id="2038154"/>
    <lineage>
        <taxon>Eukaryota</taxon>
        <taxon>Metazoa</taxon>
        <taxon>Ecdysozoa</taxon>
        <taxon>Arthropoda</taxon>
        <taxon>Hexapoda</taxon>
        <taxon>Insecta</taxon>
        <taxon>Pterygota</taxon>
        <taxon>Neoptera</taxon>
        <taxon>Endopterygota</taxon>
        <taxon>Coleoptera</taxon>
        <taxon>Polyphaga</taxon>
        <taxon>Elateriformia</taxon>
        <taxon>Elateroidea</taxon>
        <taxon>Elateridae</taxon>
        <taxon>Agrypninae</taxon>
        <taxon>Pyrophorini</taxon>
        <taxon>Ignelater</taxon>
    </lineage>
</organism>
<dbReference type="GO" id="GO:0046592">
    <property type="term" value="F:polyamine oxidase activity"/>
    <property type="evidence" value="ECO:0007669"/>
    <property type="project" value="TreeGrafter"/>
</dbReference>
<dbReference type="Gene3D" id="3.90.660.10">
    <property type="match status" value="1"/>
</dbReference>
<sequence length="516" mass="58588">EVYLTPRYHLKMLSIMDRVVVTVAILLAFILKFYCNATPSVLIVGAGSAGIAAGSKLLQNNITNVTILEAENRIGGRIYSTKFEDAVVDLGAQWCHGEENNTVYQLVKDLDLLRPGELIFDYYYSSGEDLDDAFVNELYNLFLSIYYEDKHDNKTSLGDYVIKRYNGSITEKYGDDPKKLKLAGECLDLMMKKALSIEGAFSWFDISADHDYEDCEGNRLLNWKGRGFKAILDVLMQKLPNPEKQLPIDDKIFLNEEVTGIEWDNEDSEESEKVVVKCKDGSVYQADHVIFTPSLGVLKHNYKSLFSPALPEEKANIIESLGIGAVFKMFLHFPHRWWPSVNSSDFVFIWAEEDKKLLLKEFPKGPVKNGTSWLINLTGLFVVNEENPKLLTAWFAGELVPEIEKCSDDLLIDGVMFVLNKFIGHDYPNMTKPDSVIRKNWYSNPHFRGTYSYQTVRSRSYAESPEIILSKPLTSSNGKQTLLFAGEATHSIYYSTVHGAIETGFREAQRIIDLYK</sequence>
<feature type="domain" description="Amine oxidase" evidence="2">
    <location>
        <begin position="49"/>
        <end position="512"/>
    </location>
</feature>
<name>A0A8K0D058_IGNLU</name>
<keyword evidence="1" id="KW-1133">Transmembrane helix</keyword>
<dbReference type="Gene3D" id="3.50.50.60">
    <property type="entry name" value="FAD/NAD(P)-binding domain"/>
    <property type="match status" value="1"/>
</dbReference>
<dbReference type="Proteomes" id="UP000801492">
    <property type="component" value="Unassembled WGS sequence"/>
</dbReference>
<keyword evidence="1" id="KW-0472">Membrane</keyword>
<feature type="transmembrane region" description="Helical" evidence="1">
    <location>
        <begin position="15"/>
        <end position="34"/>
    </location>
</feature>
<comment type="caution">
    <text evidence="3">The sequence shown here is derived from an EMBL/GenBank/DDBJ whole genome shotgun (WGS) entry which is preliminary data.</text>
</comment>
<dbReference type="AlphaFoldDB" id="A0A8K0D058"/>
<reference evidence="3" key="1">
    <citation type="submission" date="2019-08" db="EMBL/GenBank/DDBJ databases">
        <title>The genome of the North American firefly Photinus pyralis.</title>
        <authorList>
            <consortium name="Photinus pyralis genome working group"/>
            <person name="Fallon T.R."/>
            <person name="Sander Lower S.E."/>
            <person name="Weng J.-K."/>
        </authorList>
    </citation>
    <scope>NUCLEOTIDE SEQUENCE</scope>
    <source>
        <strain evidence="3">TRF0915ILg1</strain>
        <tissue evidence="3">Whole body</tissue>
    </source>
</reference>
<keyword evidence="4" id="KW-1185">Reference proteome</keyword>
<proteinExistence type="predicted"/>
<dbReference type="InterPro" id="IPR002937">
    <property type="entry name" value="Amino_oxidase"/>
</dbReference>
<dbReference type="InterPro" id="IPR036188">
    <property type="entry name" value="FAD/NAD-bd_sf"/>
</dbReference>
<feature type="non-terminal residue" evidence="3">
    <location>
        <position position="1"/>
    </location>
</feature>
<dbReference type="Pfam" id="PF01593">
    <property type="entry name" value="Amino_oxidase"/>
    <property type="match status" value="1"/>
</dbReference>
<evidence type="ECO:0000313" key="4">
    <source>
        <dbReference type="Proteomes" id="UP000801492"/>
    </source>
</evidence>
<evidence type="ECO:0000259" key="2">
    <source>
        <dbReference type="Pfam" id="PF01593"/>
    </source>
</evidence>
<dbReference type="InterPro" id="IPR050281">
    <property type="entry name" value="Flavin_monoamine_oxidase"/>
</dbReference>
<protein>
    <recommendedName>
        <fullName evidence="2">Amine oxidase domain-containing protein</fullName>
    </recommendedName>
</protein>
<dbReference type="OrthoDB" id="5046242at2759"/>
<dbReference type="PANTHER" id="PTHR10742:SF398">
    <property type="entry name" value="AMINE OXIDASE DOMAIN-CONTAINING PROTEIN-RELATED"/>
    <property type="match status" value="1"/>
</dbReference>
<dbReference type="PANTHER" id="PTHR10742">
    <property type="entry name" value="FLAVIN MONOAMINE OXIDASE"/>
    <property type="match status" value="1"/>
</dbReference>
<dbReference type="SUPFAM" id="SSF51905">
    <property type="entry name" value="FAD/NAD(P)-binding domain"/>
    <property type="match status" value="1"/>
</dbReference>
<evidence type="ECO:0000313" key="3">
    <source>
        <dbReference type="EMBL" id="KAF2894671.1"/>
    </source>
</evidence>
<dbReference type="SUPFAM" id="SSF54373">
    <property type="entry name" value="FAD-linked reductases, C-terminal domain"/>
    <property type="match status" value="1"/>
</dbReference>
<keyword evidence="1" id="KW-0812">Transmembrane</keyword>